<dbReference type="EMBL" id="CAFBPZ010000024">
    <property type="protein sequence ID" value="CAB5036841.1"/>
    <property type="molecule type" value="Genomic_DNA"/>
</dbReference>
<dbReference type="Gene3D" id="1.10.260.40">
    <property type="entry name" value="lambda repressor-like DNA-binding domains"/>
    <property type="match status" value="1"/>
</dbReference>
<name>A0A6J7S794_9ZZZZ</name>
<reference evidence="3" key="1">
    <citation type="submission" date="2020-05" db="EMBL/GenBank/DDBJ databases">
        <authorList>
            <person name="Chiriac C."/>
            <person name="Salcher M."/>
            <person name="Ghai R."/>
            <person name="Kavagutti S V."/>
        </authorList>
    </citation>
    <scope>NUCLEOTIDE SEQUENCE</scope>
</reference>
<accession>A0A6J7S794</accession>
<protein>
    <submittedName>
        <fullName evidence="3">Unannotated protein</fullName>
    </submittedName>
</protein>
<dbReference type="Pfam" id="PF01381">
    <property type="entry name" value="HTH_3"/>
    <property type="match status" value="1"/>
</dbReference>
<gene>
    <name evidence="2" type="ORF">UFOPK3495_01094</name>
    <name evidence="3" type="ORF">UFOPK4237_00534</name>
</gene>
<dbReference type="CDD" id="cd00093">
    <property type="entry name" value="HTH_XRE"/>
    <property type="match status" value="1"/>
</dbReference>
<evidence type="ECO:0000313" key="3">
    <source>
        <dbReference type="EMBL" id="CAB5036841.1"/>
    </source>
</evidence>
<feature type="domain" description="HTH cro/C1-type" evidence="1">
    <location>
        <begin position="37"/>
        <end position="68"/>
    </location>
</feature>
<dbReference type="AlphaFoldDB" id="A0A6J7S794"/>
<proteinExistence type="predicted"/>
<dbReference type="EMBL" id="CAFBMC010000059">
    <property type="protein sequence ID" value="CAB4903286.1"/>
    <property type="molecule type" value="Genomic_DNA"/>
</dbReference>
<dbReference type="SMART" id="SM00530">
    <property type="entry name" value="HTH_XRE"/>
    <property type="match status" value="1"/>
</dbReference>
<organism evidence="3">
    <name type="scientific">freshwater metagenome</name>
    <dbReference type="NCBI Taxonomy" id="449393"/>
    <lineage>
        <taxon>unclassified sequences</taxon>
        <taxon>metagenomes</taxon>
        <taxon>ecological metagenomes</taxon>
    </lineage>
</organism>
<dbReference type="GO" id="GO:0003677">
    <property type="term" value="F:DNA binding"/>
    <property type="evidence" value="ECO:0007669"/>
    <property type="project" value="InterPro"/>
</dbReference>
<dbReference type="InterPro" id="IPR010982">
    <property type="entry name" value="Lambda_DNA-bd_dom_sf"/>
</dbReference>
<sequence length="103" mass="11343">MMEVDQWSDVRKRRVTTPQRVAAATSSLSDEIAGYQLSVLRKSRGLTQRQVAEIMGVSQRRVSAVERGDLDHSEISTIRSYIGALGGHVRIVADFKGESAQIA</sequence>
<evidence type="ECO:0000259" key="1">
    <source>
        <dbReference type="PROSITE" id="PS50943"/>
    </source>
</evidence>
<dbReference type="SUPFAM" id="SSF47413">
    <property type="entry name" value="lambda repressor-like DNA-binding domains"/>
    <property type="match status" value="1"/>
</dbReference>
<dbReference type="InterPro" id="IPR001387">
    <property type="entry name" value="Cro/C1-type_HTH"/>
</dbReference>
<dbReference type="PROSITE" id="PS50943">
    <property type="entry name" value="HTH_CROC1"/>
    <property type="match status" value="1"/>
</dbReference>
<evidence type="ECO:0000313" key="2">
    <source>
        <dbReference type="EMBL" id="CAB4903286.1"/>
    </source>
</evidence>